<organism evidence="2 3">
    <name type="scientific">Trichostrongylus colubriformis</name>
    <name type="common">Black scour worm</name>
    <dbReference type="NCBI Taxonomy" id="6319"/>
    <lineage>
        <taxon>Eukaryota</taxon>
        <taxon>Metazoa</taxon>
        <taxon>Ecdysozoa</taxon>
        <taxon>Nematoda</taxon>
        <taxon>Chromadorea</taxon>
        <taxon>Rhabditida</taxon>
        <taxon>Rhabditina</taxon>
        <taxon>Rhabditomorpha</taxon>
        <taxon>Strongyloidea</taxon>
        <taxon>Trichostrongylidae</taxon>
        <taxon>Trichostrongylus</taxon>
    </lineage>
</organism>
<protein>
    <submittedName>
        <fullName evidence="2">Uncharacterized protein</fullName>
    </submittedName>
</protein>
<accession>A0AAN8F0Z8</accession>
<feature type="compositionally biased region" description="Low complexity" evidence="1">
    <location>
        <begin position="85"/>
        <end position="106"/>
    </location>
</feature>
<evidence type="ECO:0000313" key="3">
    <source>
        <dbReference type="Proteomes" id="UP001331761"/>
    </source>
</evidence>
<dbReference type="PANTHER" id="PTHR31751">
    <property type="entry name" value="SI:CH211-108C17.2-RELATED-RELATED"/>
    <property type="match status" value="1"/>
</dbReference>
<dbReference type="PANTHER" id="PTHR31751:SF42">
    <property type="entry name" value="PROTEIN CBG10204"/>
    <property type="match status" value="1"/>
</dbReference>
<keyword evidence="3" id="KW-1185">Reference proteome</keyword>
<reference evidence="2 3" key="1">
    <citation type="submission" date="2019-10" db="EMBL/GenBank/DDBJ databases">
        <title>Assembly and Annotation for the nematode Trichostrongylus colubriformis.</title>
        <authorList>
            <person name="Martin J."/>
        </authorList>
    </citation>
    <scope>NUCLEOTIDE SEQUENCE [LARGE SCALE GENOMIC DNA]</scope>
    <source>
        <strain evidence="2">G859</strain>
        <tissue evidence="2">Whole worm</tissue>
    </source>
</reference>
<evidence type="ECO:0000313" key="2">
    <source>
        <dbReference type="EMBL" id="KAK5970117.1"/>
    </source>
</evidence>
<proteinExistence type="predicted"/>
<feature type="compositionally biased region" description="Polar residues" evidence="1">
    <location>
        <begin position="67"/>
        <end position="84"/>
    </location>
</feature>
<feature type="region of interest" description="Disordered" evidence="1">
    <location>
        <begin position="56"/>
        <end position="106"/>
    </location>
</feature>
<gene>
    <name evidence="2" type="ORF">GCK32_013789</name>
</gene>
<evidence type="ECO:0000256" key="1">
    <source>
        <dbReference type="SAM" id="MobiDB-lite"/>
    </source>
</evidence>
<name>A0AAN8F0Z8_TRICO</name>
<sequence>MLEEEKIKLSKAQRIFNELPNRKRICKDHFQDAIDLEEEGDVMVVDVPSTSAAALIEPEKSGEINLSPPSSDTNQNASPSSDLNTSAPSLSPMSTSESWSSKTFSSDTTGESAEILELDETDPKLLDQHFLIKGSQLLTLFCFCPSCGSKISRSVTSVRLRAVGTAPVVDYICTACSPNQKRFEGQERAVFHPREKSFRGNVQAAVAAITTGTRYVGRNSDLHLAADGSYDSRGYSAEIGKVVIADLCTKLIVHTEVLDRSQCEDLERVGPHGGTAVCETKNALDRLYCRKEVFYPLETYKLYIMLSTLHFNTLRLAERAGTRTTSRVIRYQRKFMARQSTVAIKTAVKHEWRREILAHVLELRGEILRSGATPAHTPIPLHIQQLLNAEDSMADLETQVLRVENLRRGLVDGLQLDITEDPDYSDDNRLLRMAYSIVNYDSGTDSQFSG</sequence>
<comment type="caution">
    <text evidence="2">The sequence shown here is derived from an EMBL/GenBank/DDBJ whole genome shotgun (WGS) entry which is preliminary data.</text>
</comment>
<dbReference type="EMBL" id="WIXE01019331">
    <property type="protein sequence ID" value="KAK5970117.1"/>
    <property type="molecule type" value="Genomic_DNA"/>
</dbReference>
<dbReference type="Proteomes" id="UP001331761">
    <property type="component" value="Unassembled WGS sequence"/>
</dbReference>
<dbReference type="AlphaFoldDB" id="A0AAN8F0Z8"/>